<evidence type="ECO:0000313" key="14">
    <source>
        <dbReference type="Proteomes" id="UP000016932"/>
    </source>
</evidence>
<keyword evidence="4" id="KW-0677">Repeat</keyword>
<dbReference type="VEuPathDB" id="FungiDB:MYCFIDRAFT_203542"/>
<dbReference type="SMART" id="SM00155">
    <property type="entry name" value="PLDc"/>
    <property type="match status" value="2"/>
</dbReference>
<evidence type="ECO:0000256" key="3">
    <source>
        <dbReference type="ARBA" id="ARBA00012027"/>
    </source>
</evidence>
<feature type="compositionally biased region" description="Polar residues" evidence="11">
    <location>
        <begin position="99"/>
        <end position="126"/>
    </location>
</feature>
<feature type="compositionally biased region" description="Polar residues" evidence="11">
    <location>
        <begin position="312"/>
        <end position="334"/>
    </location>
</feature>
<dbReference type="GO" id="GO:0035091">
    <property type="term" value="F:phosphatidylinositol binding"/>
    <property type="evidence" value="ECO:0007669"/>
    <property type="project" value="InterPro"/>
</dbReference>
<feature type="region of interest" description="Disordered" evidence="11">
    <location>
        <begin position="214"/>
        <end position="355"/>
    </location>
</feature>
<dbReference type="KEGG" id="pfj:MYCFIDRAFT_203542"/>
<feature type="region of interest" description="Disordered" evidence="11">
    <location>
        <begin position="67"/>
        <end position="200"/>
    </location>
</feature>
<keyword evidence="5" id="KW-0378">Hydrolase</keyword>
<dbReference type="Proteomes" id="UP000016932">
    <property type="component" value="Unassembled WGS sequence"/>
</dbReference>
<feature type="region of interest" description="Disordered" evidence="11">
    <location>
        <begin position="1500"/>
        <end position="1561"/>
    </location>
</feature>
<keyword evidence="14" id="KW-1185">Reference proteome</keyword>
<feature type="compositionally biased region" description="Polar residues" evidence="11">
    <location>
        <begin position="1712"/>
        <end position="1727"/>
    </location>
</feature>
<evidence type="ECO:0000256" key="6">
    <source>
        <dbReference type="ARBA" id="ARBA00022963"/>
    </source>
</evidence>
<dbReference type="OrthoDB" id="14911at2759"/>
<dbReference type="RefSeq" id="XP_007926496.1">
    <property type="nucleotide sequence ID" value="XM_007928305.1"/>
</dbReference>
<feature type="region of interest" description="Disordered" evidence="11">
    <location>
        <begin position="1795"/>
        <end position="1841"/>
    </location>
</feature>
<evidence type="ECO:0000256" key="7">
    <source>
        <dbReference type="ARBA" id="ARBA00023098"/>
    </source>
</evidence>
<dbReference type="InterPro" id="IPR025202">
    <property type="entry name" value="PLD-like_dom"/>
</dbReference>
<dbReference type="GO" id="GO:0004630">
    <property type="term" value="F:phospholipase D activity"/>
    <property type="evidence" value="ECO:0007669"/>
    <property type="project" value="UniProtKB-EC"/>
</dbReference>
<accession>M3B1G5</accession>
<feature type="compositionally biased region" description="Acidic residues" evidence="11">
    <location>
        <begin position="252"/>
        <end position="267"/>
    </location>
</feature>
<evidence type="ECO:0000256" key="1">
    <source>
        <dbReference type="ARBA" id="ARBA00000798"/>
    </source>
</evidence>
<feature type="compositionally biased region" description="Polar residues" evidence="11">
    <location>
        <begin position="1416"/>
        <end position="1425"/>
    </location>
</feature>
<dbReference type="FunFam" id="3.30.870.10:FF:000011">
    <property type="entry name" value="Phospholipase"/>
    <property type="match status" value="1"/>
</dbReference>
<protein>
    <recommendedName>
        <fullName evidence="9">Phospholipase D1</fullName>
        <ecNumber evidence="3">3.1.4.4</ecNumber>
    </recommendedName>
    <alternativeName>
        <fullName evidence="8">Choline phosphatase 1</fullName>
    </alternativeName>
    <alternativeName>
        <fullName evidence="10">Phosphatidylcholine-hydrolyzing phospholipase D1</fullName>
    </alternativeName>
</protein>
<dbReference type="Gene3D" id="3.30.1520.10">
    <property type="entry name" value="Phox-like domain"/>
    <property type="match status" value="1"/>
</dbReference>
<keyword evidence="6" id="KW-0442">Lipid degradation</keyword>
<feature type="domain" description="PLD phosphodiesterase" evidence="12">
    <location>
        <begin position="960"/>
        <end position="987"/>
    </location>
</feature>
<dbReference type="EC" id="3.1.4.4" evidence="3"/>
<dbReference type="InterPro" id="IPR036871">
    <property type="entry name" value="PX_dom_sf"/>
</dbReference>
<feature type="compositionally biased region" description="Polar residues" evidence="11">
    <location>
        <begin position="1795"/>
        <end position="1809"/>
    </location>
</feature>
<dbReference type="Pfam" id="PF13091">
    <property type="entry name" value="PLDc_2"/>
    <property type="match status" value="1"/>
</dbReference>
<dbReference type="eggNOG" id="KOG1329">
    <property type="taxonomic scope" value="Eukaryota"/>
</dbReference>
<dbReference type="CDD" id="cd09138">
    <property type="entry name" value="PLDc_vPLD1_2_yPLD_like_1"/>
    <property type="match status" value="1"/>
</dbReference>
<dbReference type="CDD" id="cd01254">
    <property type="entry name" value="PH_PLD"/>
    <property type="match status" value="1"/>
</dbReference>
<feature type="region of interest" description="Disordered" evidence="11">
    <location>
        <begin position="583"/>
        <end position="643"/>
    </location>
</feature>
<evidence type="ECO:0000313" key="13">
    <source>
        <dbReference type="EMBL" id="EME83198.1"/>
    </source>
</evidence>
<dbReference type="SUPFAM" id="SSF56024">
    <property type="entry name" value="Phospholipase D/nuclease"/>
    <property type="match status" value="2"/>
</dbReference>
<dbReference type="PANTHER" id="PTHR18896:SF76">
    <property type="entry name" value="PHOSPHOLIPASE"/>
    <property type="match status" value="1"/>
</dbReference>
<dbReference type="InterPro" id="IPR001736">
    <property type="entry name" value="PLipase_D/transphosphatidylase"/>
</dbReference>
<gene>
    <name evidence="13" type="ORF">MYCFIDRAFT_203542</name>
</gene>
<dbReference type="EMBL" id="KB446558">
    <property type="protein sequence ID" value="EME83198.1"/>
    <property type="molecule type" value="Genomic_DNA"/>
</dbReference>
<feature type="region of interest" description="Disordered" evidence="11">
    <location>
        <begin position="1405"/>
        <end position="1425"/>
    </location>
</feature>
<dbReference type="CDD" id="cd09141">
    <property type="entry name" value="PLDc_vPLD1_2_yPLD_like_2"/>
    <property type="match status" value="1"/>
</dbReference>
<feature type="compositionally biased region" description="Basic and acidic residues" evidence="11">
    <location>
        <begin position="336"/>
        <end position="354"/>
    </location>
</feature>
<reference evidence="13 14" key="1">
    <citation type="journal article" date="2012" name="PLoS Pathog.">
        <title>Diverse lifestyles and strategies of plant pathogenesis encoded in the genomes of eighteen Dothideomycetes fungi.</title>
        <authorList>
            <person name="Ohm R.A."/>
            <person name="Feau N."/>
            <person name="Henrissat B."/>
            <person name="Schoch C.L."/>
            <person name="Horwitz B.A."/>
            <person name="Barry K.W."/>
            <person name="Condon B.J."/>
            <person name="Copeland A.C."/>
            <person name="Dhillon B."/>
            <person name="Glaser F."/>
            <person name="Hesse C.N."/>
            <person name="Kosti I."/>
            <person name="LaButti K."/>
            <person name="Lindquist E.A."/>
            <person name="Lucas S."/>
            <person name="Salamov A.A."/>
            <person name="Bradshaw R.E."/>
            <person name="Ciuffetti L."/>
            <person name="Hamelin R.C."/>
            <person name="Kema G.H.J."/>
            <person name="Lawrence C."/>
            <person name="Scott J.A."/>
            <person name="Spatafora J.W."/>
            <person name="Turgeon B.G."/>
            <person name="de Wit P.J.G.M."/>
            <person name="Zhong S."/>
            <person name="Goodwin S.B."/>
            <person name="Grigoriev I.V."/>
        </authorList>
    </citation>
    <scope>NUCLEOTIDE SEQUENCE [LARGE SCALE GENOMIC DNA]</scope>
    <source>
        <strain evidence="13 14">CIRAD86</strain>
    </source>
</reference>
<dbReference type="HOGENOM" id="CLU_000690_0_1_1"/>
<evidence type="ECO:0000256" key="4">
    <source>
        <dbReference type="ARBA" id="ARBA00022737"/>
    </source>
</evidence>
<keyword evidence="7" id="KW-0443">Lipid metabolism</keyword>
<evidence type="ECO:0000256" key="8">
    <source>
        <dbReference type="ARBA" id="ARBA00042228"/>
    </source>
</evidence>
<evidence type="ECO:0000256" key="9">
    <source>
        <dbReference type="ARBA" id="ARBA00074658"/>
    </source>
</evidence>
<proteinExistence type="inferred from homology"/>
<dbReference type="STRING" id="383855.M3B1G5"/>
<sequence>MLIILGGIRHPYHTSPSSWPLDLWDVAGALALLQQASNGNVWADSFMMCGQTSGQCIEKSVAPRAPLRLNTHPRPPSLQFAPPSPGAFPFTAAPGSVGPSPTTNDLLPSATPPGSSEATSKISSGSGDAVSRKRPNGAASTGAGTPPEGRRSVQFARWNLDESASTPTQPTPLAKSTTWEDADTEQNGQEHTPRDRQGSGSFFLKLKSLAHNRTSSSGAGLGSGSGPGYATPNATLSPQSERSEPMYPVPDEAVEAAIDGDQEDSDTETPGPARQKQRRRRKRPAAGASESLPTTPRASRFASFVREHMRDNSTPGNNDRSAQTQSRRGTLTDVSDTEHEPGDRAGVSEDEGRDRVRRAWRRGIEGARALSYAPRRQVDGEGEASEQRRPGNLRRLTGFGAGDGISPFRQRADRHNSTSVQKWRQVKSMVRTFGQRKKDERAKIDHQKSAQLMAELIAGAPAALIFASMFQRDEHHHKKVPVLLEQLKITIPDVQPRTDKKGDRDYIYKVDLEYGNGPARMNWTIYRSVNDFMNLHLKYKSQNATDKVVHLRGEDKKLAKMPHFPRTVIPYARGLRGLLEKIQDEEDEQEVADSGRLDSVNEEGTATPGARPRGHKRRQSSFAPPRRASTSEIGTRPMNPDEMDARQKAIYAERTRKKLEIYLQQMIRWLIFRPDSTRLCKFLEVSAMAIRLAAESGYQGKQGLLQIASRRHREIRRNNIRTLGPHAIKERHKRRWFLVRHSYLVCVDGPESLVPYDVFLVDSDFALDKPKQKVLDQKTAQDMAKVATENATPSKKAHLIQLYNAERKMKLYARNEKQFLQFRESLTQMKEQTIWSQKQRFGSFAPVRNDVWARWLVDGRDHMWQVSRAIDNAKDFVYIHDWWLSPELYMRRPAAISQKWRLDRLLQRKAEEGVKIFVIVYRNIESAIPIDSEYTKWSLLDLHENIIVQRSPNQFRQNQFFWAHHEKLVVVDNMVAFVGGVDLCFGRWDDPCHSLTDDKPTGFELDHDVPRDSEHCQVWPGKDYSNPRVQDFYQLDRPYEEMYDRTKVPRMPWHDIAMQLVGQPARDVGRHFVQRWNYVLRSRVPTRPTPVLMPPPEYDQSELEDLGMTGTCQVQILRSSAPWSIGYRNKVEHSIMNAYCSLIQNSDHFVYIENQFYVSSTVAEGTTIHNKIGDAIVERAIRAHQNGEQWQACLLIPLMPGFQNSVDAQDGTSVRLIMMCQFRSICRGEHSIFGRLRAAGIDPEDYVRFYSLRQWGKIGPRKCLTTEQLYIHAKCMIVDDRSAIIGSANINERSMLGSRDSEVAAVVTDTCMLAGRMAGRPYQVGEFPHTLRKRLMREHLGLDVDAIYRREQAATEREDQDAEMERIYRHDEPTRAHDDFATPPQTPRPEVLNTLNLEATAPGFAGRKEENGNGWAGTTQASSDTISQTHIDGADDKMKGPKRDLDVDGYGFDNMKRLVDAGDNGFRDTFVNSHGREILSQKDAPDAGRIKKLEDQQLELQTSQSKELKERLPIRPPWPTERTETAPLGLIQRSQLPQLPNLDDTDIGGPPLQRDESHSSGKAAGNLMASLRRPHVSEDCMTDPLATEFYREIWHQVAENNTKLYRQVFRCMPDSEVLDWAGYQKFNEYNERFMQSQGLGISKPERAAGAPRQSGPPGTGGTSLEAMNSAESKGMISGLMDKLRPGGKPSAMTHPEESNEKARRRGVPVSPKSVSSNAPTAVPSPNQAPLDEKDAPRPADDLRADDGIGLEERATPGATASGEKAACSNGHLDEKAALQDDENDVTRQRTVTYSDHINHASETTATQTEKGGGVALGHSTSQKRRRRGTTKSSARPVPDDVLGREEAEELLNAVQGHLVLWPYDWLEKEERGSNWLYNIDQLAPLEIYD</sequence>
<feature type="compositionally biased region" description="Polar residues" evidence="11">
    <location>
        <begin position="174"/>
        <end position="190"/>
    </location>
</feature>
<evidence type="ECO:0000256" key="5">
    <source>
        <dbReference type="ARBA" id="ARBA00022801"/>
    </source>
</evidence>
<comment type="similarity">
    <text evidence="2">Belongs to the phospholipase D family.</text>
</comment>
<organism evidence="13 14">
    <name type="scientific">Pseudocercospora fijiensis (strain CIRAD86)</name>
    <name type="common">Black leaf streak disease fungus</name>
    <name type="synonym">Mycosphaerella fijiensis</name>
    <dbReference type="NCBI Taxonomy" id="383855"/>
    <lineage>
        <taxon>Eukaryota</taxon>
        <taxon>Fungi</taxon>
        <taxon>Dikarya</taxon>
        <taxon>Ascomycota</taxon>
        <taxon>Pezizomycotina</taxon>
        <taxon>Dothideomycetes</taxon>
        <taxon>Dothideomycetidae</taxon>
        <taxon>Mycosphaerellales</taxon>
        <taxon>Mycosphaerellaceae</taxon>
        <taxon>Pseudocercospora</taxon>
    </lineage>
</organism>
<dbReference type="GO" id="GO:0009395">
    <property type="term" value="P:phospholipid catabolic process"/>
    <property type="evidence" value="ECO:0007669"/>
    <property type="project" value="TreeGrafter"/>
</dbReference>
<evidence type="ECO:0000256" key="11">
    <source>
        <dbReference type="SAM" id="MobiDB-lite"/>
    </source>
</evidence>
<feature type="domain" description="PLD phosphodiesterase" evidence="12">
    <location>
        <begin position="1267"/>
        <end position="1294"/>
    </location>
</feature>
<feature type="compositionally biased region" description="Basic residues" evidence="11">
    <location>
        <begin position="275"/>
        <end position="284"/>
    </location>
</feature>
<evidence type="ECO:0000256" key="2">
    <source>
        <dbReference type="ARBA" id="ARBA00008664"/>
    </source>
</evidence>
<feature type="region of interest" description="Disordered" evidence="11">
    <location>
        <begin position="1644"/>
        <end position="1666"/>
    </location>
</feature>
<dbReference type="InterPro" id="IPR015679">
    <property type="entry name" value="PLipase_D_fam"/>
</dbReference>
<dbReference type="PROSITE" id="PS50035">
    <property type="entry name" value="PLD"/>
    <property type="match status" value="2"/>
</dbReference>
<name>M3B1G5_PSEFD</name>
<dbReference type="Gene3D" id="3.30.870.10">
    <property type="entry name" value="Endonuclease Chain A"/>
    <property type="match status" value="2"/>
</dbReference>
<feature type="region of interest" description="Disordered" evidence="11">
    <location>
        <begin position="371"/>
        <end position="419"/>
    </location>
</feature>
<feature type="region of interest" description="Disordered" evidence="11">
    <location>
        <begin position="1678"/>
        <end position="1766"/>
    </location>
</feature>
<evidence type="ECO:0000259" key="12">
    <source>
        <dbReference type="PROSITE" id="PS50035"/>
    </source>
</evidence>
<dbReference type="Pfam" id="PF00614">
    <property type="entry name" value="PLDc"/>
    <property type="match status" value="1"/>
</dbReference>
<dbReference type="PANTHER" id="PTHR18896">
    <property type="entry name" value="PHOSPHOLIPASE D"/>
    <property type="match status" value="1"/>
</dbReference>
<dbReference type="GeneID" id="19336161"/>
<evidence type="ECO:0000256" key="10">
    <source>
        <dbReference type="ARBA" id="ARBA00079280"/>
    </source>
</evidence>
<feature type="compositionally biased region" description="Basic and acidic residues" evidence="11">
    <location>
        <begin position="1730"/>
        <end position="1754"/>
    </location>
</feature>
<comment type="catalytic activity">
    <reaction evidence="1">
        <text>a 1,2-diacyl-sn-glycero-3-phosphocholine + H2O = a 1,2-diacyl-sn-glycero-3-phosphate + choline + H(+)</text>
        <dbReference type="Rhea" id="RHEA:14445"/>
        <dbReference type="ChEBI" id="CHEBI:15354"/>
        <dbReference type="ChEBI" id="CHEBI:15377"/>
        <dbReference type="ChEBI" id="CHEBI:15378"/>
        <dbReference type="ChEBI" id="CHEBI:57643"/>
        <dbReference type="ChEBI" id="CHEBI:58608"/>
        <dbReference type="EC" id="3.1.4.4"/>
    </reaction>
</comment>